<organism evidence="2 3">
    <name type="scientific">Gossypium mustelinum</name>
    <name type="common">Cotton</name>
    <name type="synonym">Gossypium caicoense</name>
    <dbReference type="NCBI Taxonomy" id="34275"/>
    <lineage>
        <taxon>Eukaryota</taxon>
        <taxon>Viridiplantae</taxon>
        <taxon>Streptophyta</taxon>
        <taxon>Embryophyta</taxon>
        <taxon>Tracheophyta</taxon>
        <taxon>Spermatophyta</taxon>
        <taxon>Magnoliopsida</taxon>
        <taxon>eudicotyledons</taxon>
        <taxon>Gunneridae</taxon>
        <taxon>Pentapetalae</taxon>
        <taxon>rosids</taxon>
        <taxon>malvids</taxon>
        <taxon>Malvales</taxon>
        <taxon>Malvaceae</taxon>
        <taxon>Malvoideae</taxon>
        <taxon>Gossypium</taxon>
    </lineage>
</organism>
<proteinExistence type="predicted"/>
<feature type="region of interest" description="Disordered" evidence="1">
    <location>
        <begin position="55"/>
        <end position="75"/>
    </location>
</feature>
<dbReference type="EMBL" id="CM017639">
    <property type="protein sequence ID" value="TYJ39898.1"/>
    <property type="molecule type" value="Genomic_DNA"/>
</dbReference>
<evidence type="ECO:0000313" key="2">
    <source>
        <dbReference type="EMBL" id="TYJ39898.1"/>
    </source>
</evidence>
<dbReference type="PANTHER" id="PTHR33448:SF10">
    <property type="entry name" value="PROTAMINE P1 FAMILY PROTEIN"/>
    <property type="match status" value="1"/>
</dbReference>
<protein>
    <recommendedName>
        <fullName evidence="4">Protamine P1 family protein</fullName>
    </recommendedName>
</protein>
<feature type="region of interest" description="Disordered" evidence="1">
    <location>
        <begin position="263"/>
        <end position="283"/>
    </location>
</feature>
<evidence type="ECO:0008006" key="4">
    <source>
        <dbReference type="Google" id="ProtNLM"/>
    </source>
</evidence>
<keyword evidence="3" id="KW-1185">Reference proteome</keyword>
<dbReference type="AlphaFoldDB" id="A0A5D2ZMB7"/>
<name>A0A5D2ZMB7_GOSMU</name>
<sequence length="364" mass="41596">MLLEEDKQPKYKSFQSPNSKRKKKLVTKAKRKPNLQILVIKRVEEKKKFSCLGGKMKLSSKPMSSPGRAEKYPPPLMRFLRSNVGSRSRGRSRTSPMFVRKKNTAIETQEPSSPKVTCMGQVRVRRSKQTASKSSRPGLPTRRRSRCKWIRNALFFHHLPGKVKAKPGFRCSWKKLGAFFHMGCCRKPQNGEDSSKFGIKTGDSVPEEEEEKSEENEKEAKIFASSSCSSPPKNALLLTRCRSAPYRSSSLACRFWGSPLANQDKNEEETEKTKLENRGFKEEEENPSLKKVSLCRNSEQGTQMDSENLGFCKGIEEEKVELKTEHVGDVRPLILTRCKSEPARTAERLNPEMNFWKKRKLGFT</sequence>
<feature type="compositionally biased region" description="Basic residues" evidence="1">
    <location>
        <begin position="19"/>
        <end position="29"/>
    </location>
</feature>
<feature type="compositionally biased region" description="Basic and acidic residues" evidence="1">
    <location>
        <begin position="271"/>
        <end position="281"/>
    </location>
</feature>
<dbReference type="Proteomes" id="UP000323597">
    <property type="component" value="Chromosome A04"/>
</dbReference>
<reference evidence="2 3" key="1">
    <citation type="submission" date="2019-07" db="EMBL/GenBank/DDBJ databases">
        <title>WGS assembly of Gossypium mustelinum.</title>
        <authorList>
            <person name="Chen Z.J."/>
            <person name="Sreedasyam A."/>
            <person name="Ando A."/>
            <person name="Song Q."/>
            <person name="De L."/>
            <person name="Hulse-Kemp A."/>
            <person name="Ding M."/>
            <person name="Ye W."/>
            <person name="Kirkbride R."/>
            <person name="Jenkins J."/>
            <person name="Plott C."/>
            <person name="Lovell J."/>
            <person name="Lin Y.-M."/>
            <person name="Vaughn R."/>
            <person name="Liu B."/>
            <person name="Li W."/>
            <person name="Simpson S."/>
            <person name="Scheffler B."/>
            <person name="Saski C."/>
            <person name="Grover C."/>
            <person name="Hu G."/>
            <person name="Conover J."/>
            <person name="Carlson J."/>
            <person name="Shu S."/>
            <person name="Boston L."/>
            <person name="Williams M."/>
            <person name="Peterson D."/>
            <person name="Mcgee K."/>
            <person name="Jones D."/>
            <person name="Wendel J."/>
            <person name="Stelly D."/>
            <person name="Grimwood J."/>
            <person name="Schmutz J."/>
        </authorList>
    </citation>
    <scope>NUCLEOTIDE SEQUENCE [LARGE SCALE GENOMIC DNA]</scope>
    <source>
        <strain evidence="2">1408120.09</strain>
    </source>
</reference>
<feature type="compositionally biased region" description="Acidic residues" evidence="1">
    <location>
        <begin position="205"/>
        <end position="217"/>
    </location>
</feature>
<gene>
    <name evidence="2" type="ORF">E1A91_A04G101400v1</name>
</gene>
<feature type="region of interest" description="Disordered" evidence="1">
    <location>
        <begin position="124"/>
        <end position="143"/>
    </location>
</feature>
<dbReference type="PANTHER" id="PTHR33448">
    <property type="entry name" value="CHLOROPLAST PROTEIN HCF243-RELATED"/>
    <property type="match status" value="1"/>
</dbReference>
<evidence type="ECO:0000313" key="3">
    <source>
        <dbReference type="Proteomes" id="UP000323597"/>
    </source>
</evidence>
<feature type="compositionally biased region" description="Low complexity" evidence="1">
    <location>
        <begin position="55"/>
        <end position="67"/>
    </location>
</feature>
<feature type="region of interest" description="Disordered" evidence="1">
    <location>
        <begin position="1"/>
        <end position="29"/>
    </location>
</feature>
<feature type="region of interest" description="Disordered" evidence="1">
    <location>
        <begin position="191"/>
        <end position="226"/>
    </location>
</feature>
<accession>A0A5D2ZMB7</accession>
<evidence type="ECO:0000256" key="1">
    <source>
        <dbReference type="SAM" id="MobiDB-lite"/>
    </source>
</evidence>